<dbReference type="EMBL" id="LTDL01000040">
    <property type="protein sequence ID" value="OAG29418.1"/>
    <property type="molecule type" value="Genomic_DNA"/>
</dbReference>
<dbReference type="OrthoDB" id="114080at2759"/>
<proteinExistence type="predicted"/>
<dbReference type="AlphaFoldDB" id="A0A177EC67"/>
<organism evidence="2 3">
    <name type="scientific">Nematocida displodere</name>
    <dbReference type="NCBI Taxonomy" id="1805483"/>
    <lineage>
        <taxon>Eukaryota</taxon>
        <taxon>Fungi</taxon>
        <taxon>Fungi incertae sedis</taxon>
        <taxon>Microsporidia</taxon>
        <taxon>Nematocida</taxon>
    </lineage>
</organism>
<dbReference type="Proteomes" id="UP000185944">
    <property type="component" value="Unassembled WGS sequence"/>
</dbReference>
<evidence type="ECO:0000313" key="2">
    <source>
        <dbReference type="EMBL" id="OAG29418.1"/>
    </source>
</evidence>
<sequence>MEEFLKETATLQRILYKSKNAHRNTLYFRKLVLVQRLARKVLSKQKKQEALDVFLNELRAGCTSAYVATSSCLGLGHYLGLSIGILAVVAKIFSLSTELSHTQTPAPIPSQPRSTVVPAPSEEDDEINDIFGNHLW</sequence>
<protein>
    <submittedName>
        <fullName evidence="2">Uncharacterized protein</fullName>
    </submittedName>
</protein>
<name>A0A177EC67_9MICR</name>
<evidence type="ECO:0000313" key="3">
    <source>
        <dbReference type="Proteomes" id="UP000185944"/>
    </source>
</evidence>
<accession>A0A177EC67</accession>
<dbReference type="GeneID" id="93646901"/>
<evidence type="ECO:0000256" key="1">
    <source>
        <dbReference type="SAM" id="MobiDB-lite"/>
    </source>
</evidence>
<feature type="region of interest" description="Disordered" evidence="1">
    <location>
        <begin position="102"/>
        <end position="128"/>
    </location>
</feature>
<reference evidence="2 3" key="1">
    <citation type="submission" date="2016-02" db="EMBL/GenBank/DDBJ databases">
        <title>Discovery of a natural microsporidian pathogen with a broad tissue tropism in Caenorhabditis elegans.</title>
        <authorList>
            <person name="Luallen R.J."/>
            <person name="Reinke A.W."/>
            <person name="Tong L."/>
            <person name="Botts M.R."/>
            <person name="Felix M.-A."/>
            <person name="Troemel E.R."/>
        </authorList>
    </citation>
    <scope>NUCLEOTIDE SEQUENCE [LARGE SCALE GENOMIC DNA]</scope>
    <source>
        <strain evidence="2 3">JUm2807</strain>
    </source>
</reference>
<keyword evidence="3" id="KW-1185">Reference proteome</keyword>
<comment type="caution">
    <text evidence="2">The sequence shown here is derived from an EMBL/GenBank/DDBJ whole genome shotgun (WGS) entry which is preliminary data.</text>
</comment>
<dbReference type="VEuPathDB" id="MicrosporidiaDB:NEDG_00551"/>
<dbReference type="RefSeq" id="XP_067544066.1">
    <property type="nucleotide sequence ID" value="XM_067687969.1"/>
</dbReference>
<gene>
    <name evidence="2" type="ORF">NEDG_00551</name>
</gene>